<evidence type="ECO:0000313" key="2">
    <source>
        <dbReference type="EMBL" id="WZK89026.1"/>
    </source>
</evidence>
<gene>
    <name evidence="2" type="ORF">QEZ52_00310</name>
</gene>
<dbReference type="Proteomes" id="UP001623232">
    <property type="component" value="Chromosome"/>
</dbReference>
<sequence length="134" mass="13783">MSAGSEIASEIAAALAEAGEAVGNGPLLCTLRKPGSGGPTSPHDATPEPNPTLHELTAIEDNKHLRDRSGALIGKTLRTLTVNATGAVPQKGEEIAVGVASVDVTVDTRFDLIMEVRPVSPGGVAVMYELDLET</sequence>
<name>A0ABZ2XSF1_9RHOB</name>
<dbReference type="EMBL" id="CP123584">
    <property type="protein sequence ID" value="WZK89026.1"/>
    <property type="molecule type" value="Genomic_DNA"/>
</dbReference>
<protein>
    <submittedName>
        <fullName evidence="2">Uncharacterized protein</fullName>
    </submittedName>
</protein>
<keyword evidence="3" id="KW-1185">Reference proteome</keyword>
<evidence type="ECO:0000256" key="1">
    <source>
        <dbReference type="SAM" id="MobiDB-lite"/>
    </source>
</evidence>
<accession>A0ABZ2XSF1</accession>
<dbReference type="RefSeq" id="WP_406646868.1">
    <property type="nucleotide sequence ID" value="NZ_CP123584.1"/>
</dbReference>
<organism evidence="2 3">
    <name type="scientific">Aliisedimentitalea scapharcae</name>
    <dbReference type="NCBI Taxonomy" id="1524259"/>
    <lineage>
        <taxon>Bacteria</taxon>
        <taxon>Pseudomonadati</taxon>
        <taxon>Pseudomonadota</taxon>
        <taxon>Alphaproteobacteria</taxon>
        <taxon>Rhodobacterales</taxon>
        <taxon>Roseobacteraceae</taxon>
        <taxon>Aliisedimentitalea</taxon>
    </lineage>
</organism>
<evidence type="ECO:0000313" key="3">
    <source>
        <dbReference type="Proteomes" id="UP001623232"/>
    </source>
</evidence>
<proteinExistence type="predicted"/>
<feature type="region of interest" description="Disordered" evidence="1">
    <location>
        <begin position="26"/>
        <end position="51"/>
    </location>
</feature>
<reference evidence="2 3" key="1">
    <citation type="submission" date="2023-04" db="EMBL/GenBank/DDBJ databases">
        <title>Complete genome sequence of Alisedimentitalea scapharcae.</title>
        <authorList>
            <person name="Rong J.-C."/>
            <person name="Yi M.-L."/>
            <person name="Zhao Q."/>
        </authorList>
    </citation>
    <scope>NUCLEOTIDE SEQUENCE [LARGE SCALE GENOMIC DNA]</scope>
    <source>
        <strain evidence="2 3">KCTC 42119</strain>
    </source>
</reference>